<organism evidence="1">
    <name type="scientific">Arundo donax</name>
    <name type="common">Giant reed</name>
    <name type="synonym">Donax arundinaceus</name>
    <dbReference type="NCBI Taxonomy" id="35708"/>
    <lineage>
        <taxon>Eukaryota</taxon>
        <taxon>Viridiplantae</taxon>
        <taxon>Streptophyta</taxon>
        <taxon>Embryophyta</taxon>
        <taxon>Tracheophyta</taxon>
        <taxon>Spermatophyta</taxon>
        <taxon>Magnoliopsida</taxon>
        <taxon>Liliopsida</taxon>
        <taxon>Poales</taxon>
        <taxon>Poaceae</taxon>
        <taxon>PACMAD clade</taxon>
        <taxon>Arundinoideae</taxon>
        <taxon>Arundineae</taxon>
        <taxon>Arundo</taxon>
    </lineage>
</organism>
<evidence type="ECO:0000313" key="1">
    <source>
        <dbReference type="EMBL" id="JAD70765.1"/>
    </source>
</evidence>
<sequence length="47" mass="5552">MKQQLQMKTRHCTLQLHGQLQDNNTCKWACTLHIICHSGVRRKVHIL</sequence>
<dbReference type="AlphaFoldDB" id="A0A0A9CBJ2"/>
<accession>A0A0A9CBJ2</accession>
<proteinExistence type="predicted"/>
<reference evidence="1" key="1">
    <citation type="submission" date="2014-09" db="EMBL/GenBank/DDBJ databases">
        <authorList>
            <person name="Magalhaes I.L.F."/>
            <person name="Oliveira U."/>
            <person name="Santos F.R."/>
            <person name="Vidigal T.H.D.A."/>
            <person name="Brescovit A.D."/>
            <person name="Santos A.J."/>
        </authorList>
    </citation>
    <scope>NUCLEOTIDE SEQUENCE</scope>
    <source>
        <tissue evidence="1">Shoot tissue taken approximately 20 cm above the soil surface</tissue>
    </source>
</reference>
<protein>
    <submittedName>
        <fullName evidence="1">Uncharacterized protein</fullName>
    </submittedName>
</protein>
<name>A0A0A9CBJ2_ARUDO</name>
<dbReference type="EMBL" id="GBRH01227130">
    <property type="protein sequence ID" value="JAD70765.1"/>
    <property type="molecule type" value="Transcribed_RNA"/>
</dbReference>
<reference evidence="1" key="2">
    <citation type="journal article" date="2015" name="Data Brief">
        <title>Shoot transcriptome of the giant reed, Arundo donax.</title>
        <authorList>
            <person name="Barrero R.A."/>
            <person name="Guerrero F.D."/>
            <person name="Moolhuijzen P."/>
            <person name="Goolsby J.A."/>
            <person name="Tidwell J."/>
            <person name="Bellgard S.E."/>
            <person name="Bellgard M.I."/>
        </authorList>
    </citation>
    <scope>NUCLEOTIDE SEQUENCE</scope>
    <source>
        <tissue evidence="1">Shoot tissue taken approximately 20 cm above the soil surface</tissue>
    </source>
</reference>